<evidence type="ECO:0000256" key="2">
    <source>
        <dbReference type="ARBA" id="ARBA00004300"/>
    </source>
</evidence>
<keyword evidence="8 15" id="KW-0103">Bromodomain</keyword>
<dbReference type="Pfam" id="PF00583">
    <property type="entry name" value="Acetyltransf_1"/>
    <property type="match status" value="1"/>
</dbReference>
<dbReference type="FunFam" id="3.40.630.30:FF:000004">
    <property type="entry name" value="Histone acetyltransferase KAT2A"/>
    <property type="match status" value="1"/>
</dbReference>
<accession>A0A8K0DKA3</accession>
<evidence type="ECO:0000256" key="12">
    <source>
        <dbReference type="ARBA" id="ARBA00023242"/>
    </source>
</evidence>
<evidence type="ECO:0000256" key="1">
    <source>
        <dbReference type="ARBA" id="ARBA00004123"/>
    </source>
</evidence>
<evidence type="ECO:0000256" key="4">
    <source>
        <dbReference type="ARBA" id="ARBA00013184"/>
    </source>
</evidence>
<keyword evidence="12" id="KW-0539">Nucleus</keyword>
<evidence type="ECO:0000256" key="14">
    <source>
        <dbReference type="ARBA" id="ARBA00048940"/>
    </source>
</evidence>
<comment type="subcellular location">
    <subcellularLocation>
        <location evidence="2">Cytoplasm</location>
        <location evidence="2">Cytoskeleton</location>
        <location evidence="2">Microtubule organizing center</location>
        <location evidence="2">Centrosome</location>
    </subcellularLocation>
    <subcellularLocation>
        <location evidence="1">Nucleus</location>
    </subcellularLocation>
</comment>
<evidence type="ECO:0000256" key="7">
    <source>
        <dbReference type="ARBA" id="ARBA00023015"/>
    </source>
</evidence>
<keyword evidence="19" id="KW-1185">Reference proteome</keyword>
<dbReference type="InterPro" id="IPR016181">
    <property type="entry name" value="Acyl_CoA_acyltransferase"/>
</dbReference>
<evidence type="ECO:0000256" key="15">
    <source>
        <dbReference type="PROSITE-ProRule" id="PRU00035"/>
    </source>
</evidence>
<dbReference type="Proteomes" id="UP000801492">
    <property type="component" value="Unassembled WGS sequence"/>
</dbReference>
<keyword evidence="11" id="KW-0963">Cytoplasm</keyword>
<evidence type="ECO:0000313" key="19">
    <source>
        <dbReference type="Proteomes" id="UP000801492"/>
    </source>
</evidence>
<keyword evidence="7" id="KW-0805">Transcription regulation</keyword>
<evidence type="ECO:0000256" key="10">
    <source>
        <dbReference type="ARBA" id="ARBA00023163"/>
    </source>
</evidence>
<feature type="domain" description="N-acetyltransferase" evidence="17">
    <location>
        <begin position="457"/>
        <end position="603"/>
    </location>
</feature>
<organism evidence="18 19">
    <name type="scientific">Ignelater luminosus</name>
    <name type="common">Cucubano</name>
    <name type="synonym">Pyrophorus luminosus</name>
    <dbReference type="NCBI Taxonomy" id="2038154"/>
    <lineage>
        <taxon>Eukaryota</taxon>
        <taxon>Metazoa</taxon>
        <taxon>Ecdysozoa</taxon>
        <taxon>Arthropoda</taxon>
        <taxon>Hexapoda</taxon>
        <taxon>Insecta</taxon>
        <taxon>Pterygota</taxon>
        <taxon>Neoptera</taxon>
        <taxon>Endopterygota</taxon>
        <taxon>Coleoptera</taxon>
        <taxon>Polyphaga</taxon>
        <taxon>Elateriformia</taxon>
        <taxon>Elateroidea</taxon>
        <taxon>Elateridae</taxon>
        <taxon>Agrypninae</taxon>
        <taxon>Pyrophorini</taxon>
        <taxon>Ignelater</taxon>
    </lineage>
</organism>
<dbReference type="PANTHER" id="PTHR45750">
    <property type="entry name" value="GH11602P"/>
    <property type="match status" value="1"/>
</dbReference>
<dbReference type="AlphaFoldDB" id="A0A8K0DKA3"/>
<evidence type="ECO:0000256" key="11">
    <source>
        <dbReference type="ARBA" id="ARBA00023212"/>
    </source>
</evidence>
<evidence type="ECO:0000256" key="9">
    <source>
        <dbReference type="ARBA" id="ARBA00023159"/>
    </source>
</evidence>
<evidence type="ECO:0000256" key="13">
    <source>
        <dbReference type="ARBA" id="ARBA00023315"/>
    </source>
</evidence>
<evidence type="ECO:0000256" key="3">
    <source>
        <dbReference type="ARBA" id="ARBA00008607"/>
    </source>
</evidence>
<evidence type="ECO:0000256" key="5">
    <source>
        <dbReference type="ARBA" id="ARBA00022679"/>
    </source>
</evidence>
<dbReference type="EMBL" id="VTPC01000473">
    <property type="protein sequence ID" value="KAF2905674.1"/>
    <property type="molecule type" value="Genomic_DNA"/>
</dbReference>
<dbReference type="GO" id="GO:0140672">
    <property type="term" value="C:ATAC complex"/>
    <property type="evidence" value="ECO:0007669"/>
    <property type="project" value="TreeGrafter"/>
</dbReference>
<dbReference type="PROSITE" id="PS50014">
    <property type="entry name" value="BROMODOMAIN_2"/>
    <property type="match status" value="1"/>
</dbReference>
<sequence>MSSLDSHHNPTDHLEVTTVISEANSTPMQANSVKPEQASRQTNLQRIQQRKQAVLSFPYTRKLLKLAIYSKCQLDKCDCTGWKKTENALPNTTFNDPCRCEHPLEMHISHLRNKSEPDINRLLGMVVDVDNIYTSMNREENPDTKKVYSYLFKLLRKCILTLDTPVVEGPLGQPPFEKPSIHKAVTNLVMYKFSHLPQQEWKTIYELAKIFLHCLNTWDFPSPSSQKQVVSQEEATVYTIAYTRWLVFCHIPAFCDSLPHYDTTQVFGRPLLRAVFKYVRRQIMDQFHQERDRMPLERRVMVLTHFPPFLNQLDEEIYAINSPIWDPDFKQVPSPHLQTLIDTKTVVAKRPGEFEKLTPNDKEGYTTITLNANAKFERKSDGSFRETKKRKLASEEQFEDLSTETVAEIIATIDDPNHMTGPDVVFSENAPARDEAPKLEEKRKIIEFHVVGNSLTAPVTKQTMLWLIGLQNVFSHQLPRMPKEYISQLLFDPKHRTLALIKDNSPIGGICFRTFPTQGFTEIVFCAVTSSEQVKGYGTHMMNYLKDYHIRKNILHFLTFADEFAIGYFEKQGFSKDIKLARPIYQGYIKDYEGATLMHCELNPKIVYTEFMSVVRRQKEIVKQLIYQQQRTVSKVHPGLTVFKEGLRSIPVESIPGIQETGWRPPARATRGGHQLEESQDIDVLAGMLKIVLTSVKNHEDSWPFRQPVDKSEVPDYYEHIKYPMDLRTMSERLKQRYYVSRRLFIADMTRIFTNCRIYNSPETEYYQCAVNLQQYFQTKMKEMGLWDK</sequence>
<dbReference type="GO" id="GO:0043992">
    <property type="term" value="F:histone H3K9 acetyltransferase activity"/>
    <property type="evidence" value="ECO:0007669"/>
    <property type="project" value="UniProtKB-ARBA"/>
</dbReference>
<dbReference type="GO" id="GO:0005813">
    <property type="term" value="C:centrosome"/>
    <property type="evidence" value="ECO:0007669"/>
    <property type="project" value="UniProtKB-SubCell"/>
</dbReference>
<dbReference type="EC" id="2.3.1.48" evidence="4"/>
<proteinExistence type="inferred from homology"/>
<comment type="catalytic activity">
    <reaction evidence="14">
        <text>L-lysyl-[histone] + acetyl-CoA = N(6)-acetyl-L-lysyl-[histone] + CoA + H(+)</text>
        <dbReference type="Rhea" id="RHEA:21992"/>
        <dbReference type="Rhea" id="RHEA-COMP:9845"/>
        <dbReference type="Rhea" id="RHEA-COMP:11338"/>
        <dbReference type="ChEBI" id="CHEBI:15378"/>
        <dbReference type="ChEBI" id="CHEBI:29969"/>
        <dbReference type="ChEBI" id="CHEBI:57287"/>
        <dbReference type="ChEBI" id="CHEBI:57288"/>
        <dbReference type="ChEBI" id="CHEBI:61930"/>
        <dbReference type="EC" id="2.3.1.48"/>
    </reaction>
    <physiologicalReaction direction="left-to-right" evidence="14">
        <dbReference type="Rhea" id="RHEA:21993"/>
    </physiologicalReaction>
</comment>
<evidence type="ECO:0000259" key="17">
    <source>
        <dbReference type="PROSITE" id="PS51186"/>
    </source>
</evidence>
<dbReference type="SUPFAM" id="SSF55729">
    <property type="entry name" value="Acyl-CoA N-acyltransferases (Nat)"/>
    <property type="match status" value="1"/>
</dbReference>
<dbReference type="SUPFAM" id="SSF47370">
    <property type="entry name" value="Bromodomain"/>
    <property type="match status" value="1"/>
</dbReference>
<keyword evidence="5" id="KW-0808">Transferase</keyword>
<keyword evidence="13" id="KW-0012">Acyltransferase</keyword>
<keyword evidence="9" id="KW-0010">Activator</keyword>
<dbReference type="Pfam" id="PF00439">
    <property type="entry name" value="Bromodomain"/>
    <property type="match status" value="1"/>
</dbReference>
<evidence type="ECO:0000256" key="8">
    <source>
        <dbReference type="ARBA" id="ARBA00023117"/>
    </source>
</evidence>
<dbReference type="SMART" id="SM00297">
    <property type="entry name" value="BROMO"/>
    <property type="match status" value="1"/>
</dbReference>
<comment type="similarity">
    <text evidence="3">Belongs to the acetyltransferase family. GCN5 subfamily.</text>
</comment>
<evidence type="ECO:0000259" key="16">
    <source>
        <dbReference type="PROSITE" id="PS50014"/>
    </source>
</evidence>
<dbReference type="PROSITE" id="PS51186">
    <property type="entry name" value="GNAT"/>
    <property type="match status" value="1"/>
</dbReference>
<dbReference type="PROSITE" id="PS00633">
    <property type="entry name" value="BROMODOMAIN_1"/>
    <property type="match status" value="1"/>
</dbReference>
<dbReference type="OrthoDB" id="1937912at2759"/>
<comment type="caution">
    <text evidence="18">The sequence shown here is derived from an EMBL/GenBank/DDBJ whole genome shotgun (WGS) entry which is preliminary data.</text>
</comment>
<dbReference type="Gene3D" id="3.40.630.30">
    <property type="match status" value="1"/>
</dbReference>
<dbReference type="CDD" id="cd05509">
    <property type="entry name" value="Bromo_gcn5_like"/>
    <property type="match status" value="1"/>
</dbReference>
<reference evidence="18" key="1">
    <citation type="submission" date="2019-08" db="EMBL/GenBank/DDBJ databases">
        <title>The genome of the North American firefly Photinus pyralis.</title>
        <authorList>
            <consortium name="Photinus pyralis genome working group"/>
            <person name="Fallon T.R."/>
            <person name="Sander Lower S.E."/>
            <person name="Weng J.-K."/>
        </authorList>
    </citation>
    <scope>NUCLEOTIDE SEQUENCE</scope>
    <source>
        <strain evidence="18">TRF0915ILg1</strain>
        <tissue evidence="18">Whole body</tissue>
    </source>
</reference>
<feature type="domain" description="Bromo" evidence="16">
    <location>
        <begin position="697"/>
        <end position="767"/>
    </location>
</feature>
<dbReference type="InterPro" id="IPR018359">
    <property type="entry name" value="Bromodomain_CS"/>
</dbReference>
<evidence type="ECO:0000313" key="18">
    <source>
        <dbReference type="EMBL" id="KAF2905674.1"/>
    </source>
</evidence>
<keyword evidence="10" id="KW-0804">Transcription</keyword>
<dbReference type="InterPro" id="IPR001487">
    <property type="entry name" value="Bromodomain"/>
</dbReference>
<dbReference type="InterPro" id="IPR000182">
    <property type="entry name" value="GNAT_dom"/>
</dbReference>
<dbReference type="GO" id="GO:0045944">
    <property type="term" value="P:positive regulation of transcription by RNA polymerase II"/>
    <property type="evidence" value="ECO:0007669"/>
    <property type="project" value="TreeGrafter"/>
</dbReference>
<dbReference type="InterPro" id="IPR036427">
    <property type="entry name" value="Bromodomain-like_sf"/>
</dbReference>
<name>A0A8K0DKA3_IGNLU</name>
<keyword evidence="6" id="KW-0156">Chromatin regulator</keyword>
<dbReference type="CDD" id="cd04301">
    <property type="entry name" value="NAT_SF"/>
    <property type="match status" value="1"/>
</dbReference>
<evidence type="ECO:0000256" key="6">
    <source>
        <dbReference type="ARBA" id="ARBA00022853"/>
    </source>
</evidence>
<dbReference type="InterPro" id="IPR009464">
    <property type="entry name" value="PCAF_N"/>
</dbReference>
<protein>
    <recommendedName>
        <fullName evidence="4">histone acetyltransferase</fullName>
        <ecNumber evidence="4">2.3.1.48</ecNumber>
    </recommendedName>
</protein>
<gene>
    <name evidence="18" type="ORF">ILUMI_00503</name>
</gene>
<dbReference type="GO" id="GO:0005634">
    <property type="term" value="C:nucleus"/>
    <property type="evidence" value="ECO:0007669"/>
    <property type="project" value="UniProtKB-SubCell"/>
</dbReference>
<dbReference type="Pfam" id="PF06466">
    <property type="entry name" value="PCAF_N"/>
    <property type="match status" value="1"/>
</dbReference>
<dbReference type="PRINTS" id="PR00503">
    <property type="entry name" value="BROMODOMAIN"/>
</dbReference>
<keyword evidence="11" id="KW-0206">Cytoskeleton</keyword>
<dbReference type="InterPro" id="IPR037800">
    <property type="entry name" value="GCN5"/>
</dbReference>
<dbReference type="PANTHER" id="PTHR45750:SF3">
    <property type="entry name" value="HISTONE ACETYLTRANSFERASE"/>
    <property type="match status" value="1"/>
</dbReference>
<dbReference type="Gene3D" id="1.20.920.10">
    <property type="entry name" value="Bromodomain-like"/>
    <property type="match status" value="1"/>
</dbReference>